<dbReference type="PROSITE" id="PS00136">
    <property type="entry name" value="SUBTILASE_ASP"/>
    <property type="match status" value="1"/>
</dbReference>
<dbReference type="GO" id="GO:0004252">
    <property type="term" value="F:serine-type endopeptidase activity"/>
    <property type="evidence" value="ECO:0007669"/>
    <property type="project" value="UniProtKB-UniRule"/>
</dbReference>
<dbReference type="InterPro" id="IPR022398">
    <property type="entry name" value="Peptidase_S8_His-AS"/>
</dbReference>
<feature type="compositionally biased region" description="Pro residues" evidence="8">
    <location>
        <begin position="500"/>
        <end position="583"/>
    </location>
</feature>
<evidence type="ECO:0000313" key="11">
    <source>
        <dbReference type="EMBL" id="QVV88045.1"/>
    </source>
</evidence>
<dbReference type="InterPro" id="IPR023828">
    <property type="entry name" value="Peptidase_S8_Ser-AS"/>
</dbReference>
<dbReference type="EMBL" id="CP075546">
    <property type="protein sequence ID" value="QVV88045.1"/>
    <property type="molecule type" value="Genomic_DNA"/>
</dbReference>
<comment type="similarity">
    <text evidence="1 6 7">Belongs to the peptidase S8 family.</text>
</comment>
<evidence type="ECO:0000256" key="4">
    <source>
        <dbReference type="ARBA" id="ARBA00022825"/>
    </source>
</evidence>
<dbReference type="Proteomes" id="UP000680656">
    <property type="component" value="Chromosome"/>
</dbReference>
<proteinExistence type="inferred from homology"/>
<feature type="active site" description="Charge relay system" evidence="5 6">
    <location>
        <position position="265"/>
    </location>
</feature>
<feature type="active site" description="Charge relay system" evidence="5 6">
    <location>
        <position position="422"/>
    </location>
</feature>
<reference evidence="11 12" key="1">
    <citation type="submission" date="2021-05" db="EMBL/GenBank/DDBJ databases">
        <title>A novel Methanospirillum isolate from a pyrite-forming mixed culture.</title>
        <authorList>
            <person name="Bunk B."/>
            <person name="Sproer C."/>
            <person name="Spring S."/>
            <person name="Pester M."/>
        </authorList>
    </citation>
    <scope>NUCLEOTIDE SEQUENCE [LARGE SCALE GENOMIC DNA]</scope>
    <source>
        <strain evidence="11 12">J.3.6.1-F.2.7.3</strain>
    </source>
</reference>
<accession>A0A8E7AWJ0</accession>
<dbReference type="RefSeq" id="WP_214418862.1">
    <property type="nucleotide sequence ID" value="NZ_CP075546.1"/>
</dbReference>
<dbReference type="InterPro" id="IPR054399">
    <property type="entry name" value="Fervidolysin-like_N_prodom"/>
</dbReference>
<feature type="domain" description="Fervidolysin-like N-terminal prodomain" evidence="10">
    <location>
        <begin position="55"/>
        <end position="134"/>
    </location>
</feature>
<dbReference type="InterPro" id="IPR023827">
    <property type="entry name" value="Peptidase_S8_Asp-AS"/>
</dbReference>
<dbReference type="InterPro" id="IPR015500">
    <property type="entry name" value="Peptidase_S8_subtilisin-rel"/>
</dbReference>
<dbReference type="Pfam" id="PF00082">
    <property type="entry name" value="Peptidase_S8"/>
    <property type="match status" value="1"/>
</dbReference>
<dbReference type="AlphaFoldDB" id="A0A8E7AWJ0"/>
<evidence type="ECO:0000256" key="3">
    <source>
        <dbReference type="ARBA" id="ARBA00022801"/>
    </source>
</evidence>
<dbReference type="Gene3D" id="3.40.50.200">
    <property type="entry name" value="Peptidase S8/S53 domain"/>
    <property type="match status" value="1"/>
</dbReference>
<dbReference type="PROSITE" id="PS00138">
    <property type="entry name" value="SUBTILASE_SER"/>
    <property type="match status" value="1"/>
</dbReference>
<evidence type="ECO:0000256" key="2">
    <source>
        <dbReference type="ARBA" id="ARBA00022670"/>
    </source>
</evidence>
<dbReference type="InterPro" id="IPR050131">
    <property type="entry name" value="Peptidase_S8_subtilisin-like"/>
</dbReference>
<dbReference type="KEGG" id="mrtj:KHC33_11965"/>
<dbReference type="PANTHER" id="PTHR43806">
    <property type="entry name" value="PEPTIDASE S8"/>
    <property type="match status" value="1"/>
</dbReference>
<protein>
    <submittedName>
        <fullName evidence="11">S8 family serine peptidase</fullName>
    </submittedName>
</protein>
<keyword evidence="4 6" id="KW-0720">Serine protease</keyword>
<evidence type="ECO:0000256" key="6">
    <source>
        <dbReference type="PROSITE-ProRule" id="PRU01240"/>
    </source>
</evidence>
<dbReference type="InterPro" id="IPR000209">
    <property type="entry name" value="Peptidase_S8/S53_dom"/>
</dbReference>
<evidence type="ECO:0000256" key="5">
    <source>
        <dbReference type="PIRSR" id="PIRSR615500-1"/>
    </source>
</evidence>
<dbReference type="InterPro" id="IPR036852">
    <property type="entry name" value="Peptidase_S8/S53_dom_sf"/>
</dbReference>
<evidence type="ECO:0000256" key="1">
    <source>
        <dbReference type="ARBA" id="ARBA00011073"/>
    </source>
</evidence>
<feature type="domain" description="Peptidase S8/S53" evidence="9">
    <location>
        <begin position="203"/>
        <end position="455"/>
    </location>
</feature>
<dbReference type="PROSITE" id="PS00137">
    <property type="entry name" value="SUBTILASE_HIS"/>
    <property type="match status" value="1"/>
</dbReference>
<evidence type="ECO:0000256" key="8">
    <source>
        <dbReference type="SAM" id="MobiDB-lite"/>
    </source>
</evidence>
<evidence type="ECO:0000313" key="12">
    <source>
        <dbReference type="Proteomes" id="UP000680656"/>
    </source>
</evidence>
<dbReference type="Pfam" id="PF22148">
    <property type="entry name" value="Fervidolysin_NPro-like"/>
    <property type="match status" value="1"/>
</dbReference>
<dbReference type="SUPFAM" id="SSF52743">
    <property type="entry name" value="Subtilisin-like"/>
    <property type="match status" value="1"/>
</dbReference>
<keyword evidence="3 6" id="KW-0378">Hydrolase</keyword>
<dbReference type="GO" id="GO:0006508">
    <property type="term" value="P:proteolysis"/>
    <property type="evidence" value="ECO:0007669"/>
    <property type="project" value="UniProtKB-KW"/>
</dbReference>
<evidence type="ECO:0000259" key="9">
    <source>
        <dbReference type="Pfam" id="PF00082"/>
    </source>
</evidence>
<feature type="region of interest" description="Disordered" evidence="8">
    <location>
        <begin position="476"/>
        <end position="583"/>
    </location>
</feature>
<evidence type="ECO:0000256" key="7">
    <source>
        <dbReference type="RuleBase" id="RU003355"/>
    </source>
</evidence>
<feature type="active site" description="Charge relay system" evidence="5 6">
    <location>
        <position position="211"/>
    </location>
</feature>
<dbReference type="PRINTS" id="PR00723">
    <property type="entry name" value="SUBTILISIN"/>
</dbReference>
<feature type="compositionally biased region" description="Pro residues" evidence="8">
    <location>
        <begin position="483"/>
        <end position="492"/>
    </location>
</feature>
<dbReference type="CDD" id="cd07473">
    <property type="entry name" value="Peptidases_S8_Subtilisin_like"/>
    <property type="match status" value="1"/>
</dbReference>
<keyword evidence="2 6" id="KW-0645">Protease</keyword>
<name>A0A8E7AWJ0_9EURY</name>
<sequence>MYFSDKNIFYAGIGITILLCFSVPAVLAGPSDNWFPDNQWIEQITGTHNQNTIQVSEEHATDRLIVRYNPNSAQSRSSLMSVQSSANAMAGTQVVRDLSSNGVAGMQVVQVSGTSLENAMAAYKANPDVLYVEPDYKISLSPIENVQKTVPIQSFQASGSSYPNDPGYSNLWGLQNTGQAPFYGTPGADMKAPLAWTKTTGSSGVTVAVIDTGVDYSHPDLAANIWQNSGESINGVDDDGNGYIDDVRGWNFVSKNNDPMDDNGHGTHCAGTIAAVGNNGIGIAGVTWKTKIMPLKFLDSRGSGYTSDAISAILYANKMGVPIISNSWSGTGYSQSLKDAIDASQAVIICAAGNSGGNSEINPIYPAAYTSSNIISVAATNYHDALASFSNYGASSVDLAAPGVSIYSTTKSGGYSYLNGTSMAAPYVTGVAALLKSQSPSLTGAQIKSKILGSCDNLPSLSGKVATGGRLNAAKALGISTPTPTPTTPVPTPTVTRTPTPTPTTPVPTPTVTRPPTPVPTSTPVPTPTVTRPPTPVPTSTPIPTPTVTRPPTPVPTSTPVPTPTVTRPPTPVPTIVPDSPPLPPTPCGVYKTDTQTGFLKQGQAAVYGYFIPSDGRSKIEWSEQTFGTCGSGKGLNNQGMGSIRENNNACADTSVFDIYVCKDCNPKNSYCYAQYYTTGQNPYISITPPNSGSTYFVMIYARTGNGYYTLKMNSYKCPGNTPIIVASKDSGILPSGKEIPVPSAEYIPQ</sequence>
<dbReference type="PANTHER" id="PTHR43806:SF11">
    <property type="entry name" value="CEREVISIN-RELATED"/>
    <property type="match status" value="1"/>
</dbReference>
<gene>
    <name evidence="11" type="ORF">KHC33_11965</name>
</gene>
<dbReference type="PROSITE" id="PS51892">
    <property type="entry name" value="SUBTILASE"/>
    <property type="match status" value="1"/>
</dbReference>
<evidence type="ECO:0000259" key="10">
    <source>
        <dbReference type="Pfam" id="PF22148"/>
    </source>
</evidence>
<dbReference type="InterPro" id="IPR034204">
    <property type="entry name" value="PfSUB1-like_cat_dom"/>
</dbReference>
<keyword evidence="12" id="KW-1185">Reference proteome</keyword>
<organism evidence="11 12">
    <name type="scientific">Methanospirillum purgamenti</name>
    <dbReference type="NCBI Taxonomy" id="2834276"/>
    <lineage>
        <taxon>Archaea</taxon>
        <taxon>Methanobacteriati</taxon>
        <taxon>Methanobacteriota</taxon>
        <taxon>Stenosarchaea group</taxon>
        <taxon>Methanomicrobia</taxon>
        <taxon>Methanomicrobiales</taxon>
        <taxon>Methanospirillaceae</taxon>
        <taxon>Methanospirillum</taxon>
    </lineage>
</organism>
<dbReference type="GeneID" id="65097911"/>